<sequence>LNYTMDKMGFYAKWMTWISECLRTATISVLVNESPTQEFSMGRGLRKGDPLSPYLFLIAEEGFNLMMFKNVHSNLLDGYRFENGEVSVSHIQYADDTIVMGERSWKNIWVIKEILQLFELDG</sequence>
<dbReference type="AlphaFoldDB" id="A0AAV1A8J3"/>
<keyword evidence="2" id="KW-1185">Reference proteome</keyword>
<name>A0AAV1A8J3_VICFA</name>
<evidence type="ECO:0000313" key="1">
    <source>
        <dbReference type="EMBL" id="CAI8606442.1"/>
    </source>
</evidence>
<organism evidence="1 2">
    <name type="scientific">Vicia faba</name>
    <name type="common">Broad bean</name>
    <name type="synonym">Faba vulgaris</name>
    <dbReference type="NCBI Taxonomy" id="3906"/>
    <lineage>
        <taxon>Eukaryota</taxon>
        <taxon>Viridiplantae</taxon>
        <taxon>Streptophyta</taxon>
        <taxon>Embryophyta</taxon>
        <taxon>Tracheophyta</taxon>
        <taxon>Spermatophyta</taxon>
        <taxon>Magnoliopsida</taxon>
        <taxon>eudicotyledons</taxon>
        <taxon>Gunneridae</taxon>
        <taxon>Pentapetalae</taxon>
        <taxon>rosids</taxon>
        <taxon>fabids</taxon>
        <taxon>Fabales</taxon>
        <taxon>Fabaceae</taxon>
        <taxon>Papilionoideae</taxon>
        <taxon>50 kb inversion clade</taxon>
        <taxon>NPAAA clade</taxon>
        <taxon>Hologalegina</taxon>
        <taxon>IRL clade</taxon>
        <taxon>Fabeae</taxon>
        <taxon>Vicia</taxon>
    </lineage>
</organism>
<accession>A0AAV1A8J3</accession>
<dbReference type="InterPro" id="IPR052343">
    <property type="entry name" value="Retrotransposon-Effector_Assoc"/>
</dbReference>
<protein>
    <submittedName>
        <fullName evidence="1">Uncharacterized protein</fullName>
    </submittedName>
</protein>
<reference evidence="1 2" key="1">
    <citation type="submission" date="2023-01" db="EMBL/GenBank/DDBJ databases">
        <authorList>
            <person name="Kreplak J."/>
        </authorList>
    </citation>
    <scope>NUCLEOTIDE SEQUENCE [LARGE SCALE GENOMIC DNA]</scope>
</reference>
<proteinExistence type="predicted"/>
<dbReference type="EMBL" id="OX451738">
    <property type="protein sequence ID" value="CAI8606442.1"/>
    <property type="molecule type" value="Genomic_DNA"/>
</dbReference>
<dbReference type="PANTHER" id="PTHR46890:SF48">
    <property type="entry name" value="RNA-DIRECTED DNA POLYMERASE"/>
    <property type="match status" value="1"/>
</dbReference>
<feature type="non-terminal residue" evidence="1">
    <location>
        <position position="1"/>
    </location>
</feature>
<dbReference type="PANTHER" id="PTHR46890">
    <property type="entry name" value="NON-LTR RETROLELEMENT REVERSE TRANSCRIPTASE-LIKE PROTEIN-RELATED"/>
    <property type="match status" value="1"/>
</dbReference>
<gene>
    <name evidence="1" type="ORF">VFH_III230480</name>
</gene>
<evidence type="ECO:0000313" key="2">
    <source>
        <dbReference type="Proteomes" id="UP001157006"/>
    </source>
</evidence>
<dbReference type="Proteomes" id="UP001157006">
    <property type="component" value="Chromosome 3"/>
</dbReference>